<evidence type="ECO:0008006" key="4">
    <source>
        <dbReference type="Google" id="ProtNLM"/>
    </source>
</evidence>
<dbReference type="Gene3D" id="2.130.10.30">
    <property type="entry name" value="Regulator of chromosome condensation 1/beta-lactamase-inhibitor protein II"/>
    <property type="match status" value="1"/>
</dbReference>
<feature type="region of interest" description="Disordered" evidence="1">
    <location>
        <begin position="240"/>
        <end position="268"/>
    </location>
</feature>
<protein>
    <recommendedName>
        <fullName evidence="4">RCC1/BLIP-II protein</fullName>
    </recommendedName>
</protein>
<evidence type="ECO:0000313" key="2">
    <source>
        <dbReference type="EMBL" id="GJE93578.1"/>
    </source>
</evidence>
<name>A0A9P3GET9_9APHY</name>
<dbReference type="Proteomes" id="UP000703269">
    <property type="component" value="Unassembled WGS sequence"/>
</dbReference>
<evidence type="ECO:0000313" key="3">
    <source>
        <dbReference type="Proteomes" id="UP000703269"/>
    </source>
</evidence>
<organism evidence="2 3">
    <name type="scientific">Phanerochaete sordida</name>
    <dbReference type="NCBI Taxonomy" id="48140"/>
    <lineage>
        <taxon>Eukaryota</taxon>
        <taxon>Fungi</taxon>
        <taxon>Dikarya</taxon>
        <taxon>Basidiomycota</taxon>
        <taxon>Agaricomycotina</taxon>
        <taxon>Agaricomycetes</taxon>
        <taxon>Polyporales</taxon>
        <taxon>Phanerochaetaceae</taxon>
        <taxon>Phanerochaete</taxon>
    </lineage>
</organism>
<dbReference type="SUPFAM" id="SSF50985">
    <property type="entry name" value="RCC1/BLIP-II"/>
    <property type="match status" value="1"/>
</dbReference>
<sequence length="312" mass="34837">MREEIRRVNEALDELGDITKAYVSKDHPQVIPCHVWDMERVEPCQLPDIPEDLPHLAGAGLDRDLLDEETQIIKLAALDHVLIGLTNKGHVLRFNRLEDEATYRHGHWEYLPYFSELDKVSEHPVFSVGRLAPPSKMHITHVSASFETFTAYSTGPESVVLMSRTQTSNLGTQTLMQPHLKPTIIPSLQYRNVISVLLGDYHYGALTATGKLLTWGAFSKGALGLGDPANIDAGQPGGYHVKKQHPTTWRHRRLEDDESTPPDVRDPTEVHFNHGTEHKGKHAHVFAAAAAGWHMGALVIDLQQDASERDSL</sequence>
<feature type="compositionally biased region" description="Basic residues" evidence="1">
    <location>
        <begin position="240"/>
        <end position="252"/>
    </location>
</feature>
<comment type="caution">
    <text evidence="2">The sequence shown here is derived from an EMBL/GenBank/DDBJ whole genome shotgun (WGS) entry which is preliminary data.</text>
</comment>
<proteinExistence type="predicted"/>
<dbReference type="OrthoDB" id="61110at2759"/>
<keyword evidence="3" id="KW-1185">Reference proteome</keyword>
<dbReference type="AlphaFoldDB" id="A0A9P3GET9"/>
<accession>A0A9P3GET9</accession>
<reference evidence="2 3" key="1">
    <citation type="submission" date="2021-08" db="EMBL/GenBank/DDBJ databases">
        <title>Draft Genome Sequence of Phanerochaete sordida strain YK-624.</title>
        <authorList>
            <person name="Mori T."/>
            <person name="Dohra H."/>
            <person name="Suzuki T."/>
            <person name="Kawagishi H."/>
            <person name="Hirai H."/>
        </authorList>
    </citation>
    <scope>NUCLEOTIDE SEQUENCE [LARGE SCALE GENOMIC DNA]</scope>
    <source>
        <strain evidence="2 3">YK-624</strain>
    </source>
</reference>
<dbReference type="EMBL" id="BPQB01000033">
    <property type="protein sequence ID" value="GJE93578.1"/>
    <property type="molecule type" value="Genomic_DNA"/>
</dbReference>
<evidence type="ECO:0000256" key="1">
    <source>
        <dbReference type="SAM" id="MobiDB-lite"/>
    </source>
</evidence>
<gene>
    <name evidence="2" type="ORF">PsYK624_097370</name>
</gene>
<dbReference type="InterPro" id="IPR009091">
    <property type="entry name" value="RCC1/BLIP-II"/>
</dbReference>